<feature type="non-terminal residue" evidence="1">
    <location>
        <position position="1"/>
    </location>
</feature>
<dbReference type="Proteomes" id="UP001314170">
    <property type="component" value="Unassembled WGS sequence"/>
</dbReference>
<protein>
    <submittedName>
        <fullName evidence="1">Uncharacterized protein</fullName>
    </submittedName>
</protein>
<gene>
    <name evidence="1" type="ORF">DCAF_LOCUS15131</name>
</gene>
<evidence type="ECO:0000313" key="2">
    <source>
        <dbReference type="Proteomes" id="UP001314170"/>
    </source>
</evidence>
<reference evidence="1 2" key="1">
    <citation type="submission" date="2024-01" db="EMBL/GenBank/DDBJ databases">
        <authorList>
            <person name="Waweru B."/>
        </authorList>
    </citation>
    <scope>NUCLEOTIDE SEQUENCE [LARGE SCALE GENOMIC DNA]</scope>
</reference>
<sequence>VSTMPHHIANKGNEIMVEHVEHDFMQIELIQSPLVNRVGTHKSQTQLIKEKRTENKNSTVVGSGQSTIKIMDDNWVTTAVLENACRNDIIETLSLAEATPKEKINTINAIECLNMIKYHSMDDGILIEHMEPDLSPHAASKGSKDIDDNLSWVTEGYR</sequence>
<dbReference type="EMBL" id="CAWUPB010001159">
    <property type="protein sequence ID" value="CAK7340051.1"/>
    <property type="molecule type" value="Genomic_DNA"/>
</dbReference>
<evidence type="ECO:0000313" key="1">
    <source>
        <dbReference type="EMBL" id="CAK7340051.1"/>
    </source>
</evidence>
<proteinExistence type="predicted"/>
<keyword evidence="2" id="KW-1185">Reference proteome</keyword>
<dbReference type="AlphaFoldDB" id="A0AAV1RTL8"/>
<organism evidence="1 2">
    <name type="scientific">Dovyalis caffra</name>
    <dbReference type="NCBI Taxonomy" id="77055"/>
    <lineage>
        <taxon>Eukaryota</taxon>
        <taxon>Viridiplantae</taxon>
        <taxon>Streptophyta</taxon>
        <taxon>Embryophyta</taxon>
        <taxon>Tracheophyta</taxon>
        <taxon>Spermatophyta</taxon>
        <taxon>Magnoliopsida</taxon>
        <taxon>eudicotyledons</taxon>
        <taxon>Gunneridae</taxon>
        <taxon>Pentapetalae</taxon>
        <taxon>rosids</taxon>
        <taxon>fabids</taxon>
        <taxon>Malpighiales</taxon>
        <taxon>Salicaceae</taxon>
        <taxon>Flacourtieae</taxon>
        <taxon>Dovyalis</taxon>
    </lineage>
</organism>
<comment type="caution">
    <text evidence="1">The sequence shown here is derived from an EMBL/GenBank/DDBJ whole genome shotgun (WGS) entry which is preliminary data.</text>
</comment>
<accession>A0AAV1RTL8</accession>
<name>A0AAV1RTL8_9ROSI</name>